<keyword evidence="2" id="KW-1185">Reference proteome</keyword>
<reference evidence="1 2" key="1">
    <citation type="submission" date="2023-01" db="EMBL/GenBank/DDBJ databases">
        <title>Analysis of 21 Apiospora genomes using comparative genomics revels a genus with tremendous synthesis potential of carbohydrate active enzymes and secondary metabolites.</title>
        <authorList>
            <person name="Sorensen T."/>
        </authorList>
    </citation>
    <scope>NUCLEOTIDE SEQUENCE [LARGE SCALE GENOMIC DNA]</scope>
    <source>
        <strain evidence="1 2">CBS 135458</strain>
    </source>
</reference>
<sequence length="149" mass="15792">MQDEQLFPFYLSTRTRVVLSVPTRLRQRWRAAGSPSSSAILCHAGHQPPAEVAEESGRSVITKTIRTTAVLRLLLANNSGGVIRGRAAASRITHHILTTVMGVVAAILRATVLARIAAAAALAALRGSAAADRAVFMAGVTRRGAEVMR</sequence>
<proteinExistence type="predicted"/>
<dbReference type="GeneID" id="92098535"/>
<accession>A0ABR1T385</accession>
<evidence type="ECO:0000313" key="1">
    <source>
        <dbReference type="EMBL" id="KAK8041056.1"/>
    </source>
</evidence>
<dbReference type="RefSeq" id="XP_066708601.1">
    <property type="nucleotide sequence ID" value="XM_066865472.1"/>
</dbReference>
<protein>
    <submittedName>
        <fullName evidence="1">Uncharacterized protein</fullName>
    </submittedName>
</protein>
<gene>
    <name evidence="1" type="ORF">PG994_014063</name>
</gene>
<comment type="caution">
    <text evidence="1">The sequence shown here is derived from an EMBL/GenBank/DDBJ whole genome shotgun (WGS) entry which is preliminary data.</text>
</comment>
<name>A0ABR1T385_9PEZI</name>
<dbReference type="Proteomes" id="UP001480595">
    <property type="component" value="Unassembled WGS sequence"/>
</dbReference>
<dbReference type="EMBL" id="JAQQWL010000015">
    <property type="protein sequence ID" value="KAK8041056.1"/>
    <property type="molecule type" value="Genomic_DNA"/>
</dbReference>
<evidence type="ECO:0000313" key="2">
    <source>
        <dbReference type="Proteomes" id="UP001480595"/>
    </source>
</evidence>
<organism evidence="1 2">
    <name type="scientific">Apiospora phragmitis</name>
    <dbReference type="NCBI Taxonomy" id="2905665"/>
    <lineage>
        <taxon>Eukaryota</taxon>
        <taxon>Fungi</taxon>
        <taxon>Dikarya</taxon>
        <taxon>Ascomycota</taxon>
        <taxon>Pezizomycotina</taxon>
        <taxon>Sordariomycetes</taxon>
        <taxon>Xylariomycetidae</taxon>
        <taxon>Amphisphaeriales</taxon>
        <taxon>Apiosporaceae</taxon>
        <taxon>Apiospora</taxon>
    </lineage>
</organism>